<protein>
    <submittedName>
        <fullName evidence="1">Uncharacterized protein</fullName>
    </submittedName>
</protein>
<name>G4A9M3_AGGAC</name>
<evidence type="ECO:0000313" key="1">
    <source>
        <dbReference type="EMBL" id="EGY32985.1"/>
    </source>
</evidence>
<sequence length="53" mass="6082">MFQHKQAGKKEHQCCVNNPCQGKFVCCHLIIGKKTLKKMTALYHRYVKSAVGF</sequence>
<gene>
    <name evidence="1" type="ORF">SC1083_1542</name>
</gene>
<reference evidence="1 2" key="1">
    <citation type="submission" date="2010-10" db="EMBL/GenBank/DDBJ databases">
        <authorList>
            <person name="Chen C."/>
            <person name="Kittichotirat W."/>
            <person name="Asikainen S."/>
            <person name="Bumgarner R."/>
        </authorList>
    </citation>
    <scope>NUCLEOTIDE SEQUENCE [LARGE SCALE GENOMIC DNA]</scope>
    <source>
        <strain evidence="1 2">SC1083</strain>
    </source>
</reference>
<comment type="caution">
    <text evidence="1">The sequence shown here is derived from an EMBL/GenBank/DDBJ whole genome shotgun (WGS) entry which is preliminary data.</text>
</comment>
<dbReference type="EMBL" id="AEJM01000036">
    <property type="protein sequence ID" value="EGY32985.1"/>
    <property type="molecule type" value="Genomic_DNA"/>
</dbReference>
<proteinExistence type="predicted"/>
<evidence type="ECO:0000313" key="2">
    <source>
        <dbReference type="Proteomes" id="UP000005508"/>
    </source>
</evidence>
<organism evidence="1 2">
    <name type="scientific">Aggregatibacter actinomycetemcomitans serotype e str. SC1083</name>
    <dbReference type="NCBI Taxonomy" id="907488"/>
    <lineage>
        <taxon>Bacteria</taxon>
        <taxon>Pseudomonadati</taxon>
        <taxon>Pseudomonadota</taxon>
        <taxon>Gammaproteobacteria</taxon>
        <taxon>Pasteurellales</taxon>
        <taxon>Pasteurellaceae</taxon>
        <taxon>Aggregatibacter</taxon>
    </lineage>
</organism>
<accession>G4A9M3</accession>
<dbReference type="AlphaFoldDB" id="G4A9M3"/>
<dbReference type="Proteomes" id="UP000005508">
    <property type="component" value="Unassembled WGS sequence"/>
</dbReference>
<dbReference type="PATRIC" id="fig|907488.3.peg.1507"/>